<accession>A0A174UNS8</accession>
<dbReference type="RefSeq" id="WP_055246125.1">
    <property type="nucleotide sequence ID" value="NZ_CZBE01000037.1"/>
</dbReference>
<dbReference type="OrthoDB" id="6396832at2"/>
<dbReference type="PANTHER" id="PTHR36454:SF1">
    <property type="entry name" value="DUF1015 DOMAIN-CONTAINING PROTEIN"/>
    <property type="match status" value="1"/>
</dbReference>
<dbReference type="AlphaFoldDB" id="A0A174UNS8"/>
<dbReference type="InterPro" id="IPR008323">
    <property type="entry name" value="UCP033563"/>
</dbReference>
<dbReference type="Proteomes" id="UP000095765">
    <property type="component" value="Unassembled WGS sequence"/>
</dbReference>
<organism evidence="1 2">
    <name type="scientific">Anaerotruncus colihominis</name>
    <dbReference type="NCBI Taxonomy" id="169435"/>
    <lineage>
        <taxon>Bacteria</taxon>
        <taxon>Bacillati</taxon>
        <taxon>Bacillota</taxon>
        <taxon>Clostridia</taxon>
        <taxon>Eubacteriales</taxon>
        <taxon>Oscillospiraceae</taxon>
        <taxon>Anaerotruncus</taxon>
    </lineage>
</organism>
<dbReference type="EMBL" id="CZBE01000037">
    <property type="protein sequence ID" value="CUQ21440.1"/>
    <property type="molecule type" value="Genomic_DNA"/>
</dbReference>
<evidence type="ECO:0000313" key="1">
    <source>
        <dbReference type="EMBL" id="CUQ21440.1"/>
    </source>
</evidence>
<dbReference type="Pfam" id="PF06245">
    <property type="entry name" value="DUF1015"/>
    <property type="match status" value="1"/>
</dbReference>
<evidence type="ECO:0000313" key="2">
    <source>
        <dbReference type="Proteomes" id="UP000095765"/>
    </source>
</evidence>
<dbReference type="PANTHER" id="PTHR36454">
    <property type="entry name" value="LMO2823 PROTEIN"/>
    <property type="match status" value="1"/>
</dbReference>
<proteinExistence type="predicted"/>
<gene>
    <name evidence="1" type="ORF">ERS852551_03569</name>
</gene>
<name>A0A174UNS8_9FIRM</name>
<sequence>MDKVGFSAADILLPKHVDMTRWSVIACDQYTSQPDYWERAAQMVGSSPSTLHLVLPEVYLEQDDVGRRIAQINASMRAYLDSGLFYVLNDSYVYVERTVAPGRVRRGLVGKIDLEQYDYSADSRSLVRPTEGTVESRLPPRMRVREQAPLESPHIMVLVDDALHTVIEPLQKQKNAMEPLYDFDLMADGGHIAGWRVAGDLCAQVDAAMLFLLSGQQCCRGVCRECAPPMLIAVGDGNHSLATAKACWEKIKPALSERERRVHPARYALAELVNLHDGALAFEPIHRVLFDVDPNSVLDALQKQLGACADGQGQVFTYAAGGRTGRLVVANPPSPLAAGTLQGFIDGYLAAHGGTVDYIHGDDVVMELSKKPDAIGFLLPAMEKSQLFPAVREGGALPRKTFSMGHAYEKRFYLECRKIQ</sequence>
<reference evidence="1 2" key="1">
    <citation type="submission" date="2015-09" db="EMBL/GenBank/DDBJ databases">
        <authorList>
            <consortium name="Pathogen Informatics"/>
        </authorList>
    </citation>
    <scope>NUCLEOTIDE SEQUENCE [LARGE SCALE GENOMIC DNA]</scope>
    <source>
        <strain evidence="1 2">2789STDY5834939</strain>
    </source>
</reference>
<protein>
    <submittedName>
        <fullName evidence="1">Uncharacterized conserved protein</fullName>
    </submittedName>
</protein>